<organism evidence="1 2">
    <name type="scientific">Microvirga aerophila</name>
    <dbReference type="NCBI Taxonomy" id="670291"/>
    <lineage>
        <taxon>Bacteria</taxon>
        <taxon>Pseudomonadati</taxon>
        <taxon>Pseudomonadota</taxon>
        <taxon>Alphaproteobacteria</taxon>
        <taxon>Hyphomicrobiales</taxon>
        <taxon>Methylobacteriaceae</taxon>
        <taxon>Microvirga</taxon>
    </lineage>
</organism>
<proteinExistence type="predicted"/>
<accession>A0A512C0Y4</accession>
<protein>
    <submittedName>
        <fullName evidence="1">Uncharacterized protein</fullName>
    </submittedName>
</protein>
<dbReference type="Proteomes" id="UP000321085">
    <property type="component" value="Unassembled WGS sequence"/>
</dbReference>
<evidence type="ECO:0000313" key="2">
    <source>
        <dbReference type="Proteomes" id="UP000321085"/>
    </source>
</evidence>
<comment type="caution">
    <text evidence="1">The sequence shown here is derived from an EMBL/GenBank/DDBJ whole genome shotgun (WGS) entry which is preliminary data.</text>
</comment>
<sequence length="195" mass="21016">MAIAVADEGGKVDLNMASPELIQALTRGVHPNAQVGASMARKILNLREAALASQSVKGIASPFAAAFKTVLELDQLTEGDQNLFHRLKALTTVHSRSQGFDPLVAPMELVRLASPGGRMVSRHDDRTGLPTAFTADSQGRAFLISTEVMTANGTRFARDALVEFSPEKPVGHNIREWRDGFLRIIEQVAGNLSPC</sequence>
<dbReference type="EMBL" id="BJYU01000119">
    <property type="protein sequence ID" value="GEO17707.1"/>
    <property type="molecule type" value="Genomic_DNA"/>
</dbReference>
<evidence type="ECO:0000313" key="1">
    <source>
        <dbReference type="EMBL" id="GEO17707.1"/>
    </source>
</evidence>
<gene>
    <name evidence="1" type="ORF">MAE02_54030</name>
</gene>
<keyword evidence="2" id="KW-1185">Reference proteome</keyword>
<dbReference type="AlphaFoldDB" id="A0A512C0Y4"/>
<name>A0A512C0Y4_9HYPH</name>
<reference evidence="1 2" key="1">
    <citation type="submission" date="2019-07" db="EMBL/GenBank/DDBJ databases">
        <title>Whole genome shotgun sequence of Microvirga aerophila NBRC 106136.</title>
        <authorList>
            <person name="Hosoyama A."/>
            <person name="Uohara A."/>
            <person name="Ohji S."/>
            <person name="Ichikawa N."/>
        </authorList>
    </citation>
    <scope>NUCLEOTIDE SEQUENCE [LARGE SCALE GENOMIC DNA]</scope>
    <source>
        <strain evidence="1 2">NBRC 106136</strain>
    </source>
</reference>
<dbReference type="RefSeq" id="WP_147022587.1">
    <property type="nucleotide sequence ID" value="NZ_BJYU01000119.1"/>
</dbReference>